<dbReference type="AlphaFoldDB" id="A0A8S4RTX6"/>
<evidence type="ECO:0000313" key="1">
    <source>
        <dbReference type="EMBL" id="CAH2241747.1"/>
    </source>
</evidence>
<organism evidence="1 2">
    <name type="scientific">Pararge aegeria aegeria</name>
    <dbReference type="NCBI Taxonomy" id="348720"/>
    <lineage>
        <taxon>Eukaryota</taxon>
        <taxon>Metazoa</taxon>
        <taxon>Ecdysozoa</taxon>
        <taxon>Arthropoda</taxon>
        <taxon>Hexapoda</taxon>
        <taxon>Insecta</taxon>
        <taxon>Pterygota</taxon>
        <taxon>Neoptera</taxon>
        <taxon>Endopterygota</taxon>
        <taxon>Lepidoptera</taxon>
        <taxon>Glossata</taxon>
        <taxon>Ditrysia</taxon>
        <taxon>Papilionoidea</taxon>
        <taxon>Nymphalidae</taxon>
        <taxon>Satyrinae</taxon>
        <taxon>Satyrini</taxon>
        <taxon>Parargina</taxon>
        <taxon>Pararge</taxon>
    </lineage>
</organism>
<reference evidence="1" key="1">
    <citation type="submission" date="2022-03" db="EMBL/GenBank/DDBJ databases">
        <authorList>
            <person name="Lindestad O."/>
        </authorList>
    </citation>
    <scope>NUCLEOTIDE SEQUENCE</scope>
</reference>
<evidence type="ECO:0000313" key="2">
    <source>
        <dbReference type="Proteomes" id="UP000838756"/>
    </source>
</evidence>
<keyword evidence="2" id="KW-1185">Reference proteome</keyword>
<proteinExistence type="predicted"/>
<comment type="caution">
    <text evidence="1">The sequence shown here is derived from an EMBL/GenBank/DDBJ whole genome shotgun (WGS) entry which is preliminary data.</text>
</comment>
<name>A0A8S4RTX6_9NEOP</name>
<gene>
    <name evidence="1" type="primary">jg16314</name>
    <name evidence="1" type="ORF">PAEG_LOCUS18158</name>
</gene>
<dbReference type="Proteomes" id="UP000838756">
    <property type="component" value="Unassembled WGS sequence"/>
</dbReference>
<accession>A0A8S4RTX6</accession>
<dbReference type="OrthoDB" id="7388273at2759"/>
<sequence length="77" mass="9235">MDEESMWKGFYEKLQQQKSVEEQVHDSRWTPIGPQADAIWILWTQNGKIACFSYLYLCRIKHQMRCPKLCIKLDKTI</sequence>
<protein>
    <submittedName>
        <fullName evidence="1">Jg16314 protein</fullName>
    </submittedName>
</protein>
<dbReference type="EMBL" id="CAKXAJ010025589">
    <property type="protein sequence ID" value="CAH2241747.1"/>
    <property type="molecule type" value="Genomic_DNA"/>
</dbReference>